<dbReference type="InterPro" id="IPR013786">
    <property type="entry name" value="AcylCoA_DH/ox_N"/>
</dbReference>
<reference evidence="5" key="1">
    <citation type="journal article" date="2019" name="Int. J. Syst. Evol. Microbiol.">
        <title>The Global Catalogue of Microorganisms (GCM) 10K type strain sequencing project: providing services to taxonomists for standard genome sequencing and annotation.</title>
        <authorList>
            <consortium name="The Broad Institute Genomics Platform"/>
            <consortium name="The Broad Institute Genome Sequencing Center for Infectious Disease"/>
            <person name="Wu L."/>
            <person name="Ma J."/>
        </authorList>
    </citation>
    <scope>NUCLEOTIDE SEQUENCE [LARGE SCALE GENOMIC DNA]</scope>
    <source>
        <strain evidence="5">JCM 17326</strain>
    </source>
</reference>
<dbReference type="InterPro" id="IPR013107">
    <property type="entry name" value="Acyl-CoA_DH_C"/>
</dbReference>
<sequence length="405" mass="44269">MTTALPAGLASAGLDADKQELLHRAGQIARTCAERADHYDRTAQFPADDFDDLFAAGLNAPTVPREHGGLGLGPLSRDTLTLWLVTKELAKADLSLGRCWEGHANALVLVDALASAEQKRRWFDGVVSRGEKWVGWSGEPQAPKPGEKRRFGTSVVRDDGAWVVTGSKVFATSATGAQWAILLVDTEGPGGARHAPDGRDSLLMLACDLSDPSVSVDDSWWDPIGMRATVSHLVRFDGTRLPDANVIGAPGAYLREGWQTAFIPHYAASFLGAAEAAYEYALKYVIRQDKVADPYVQHRVGSMAVDVESAYLWLRHVATLWDTGNREEARLAGSRARHVVEHLALRTVDNCVRVCGARSLIRPSPVERILRDLTFYVRHDNDDQVLATIGRALLGQEHDASFYKP</sequence>
<dbReference type="Gene3D" id="1.20.140.10">
    <property type="entry name" value="Butyryl-CoA Dehydrogenase, subunit A, domain 3"/>
    <property type="match status" value="1"/>
</dbReference>
<name>A0ABP6ZMI9_9ACTN</name>
<feature type="domain" description="Acyl-CoA dehydrogenase C-terminal" evidence="3">
    <location>
        <begin position="267"/>
        <end position="379"/>
    </location>
</feature>
<dbReference type="PANTHER" id="PTHR43884:SF25">
    <property type="entry name" value="ACYL-COA DEHYDROGENASE YDBM-RELATED"/>
    <property type="match status" value="1"/>
</dbReference>
<dbReference type="Gene3D" id="2.40.110.10">
    <property type="entry name" value="Butyryl-CoA Dehydrogenase, subunit A, domain 2"/>
    <property type="match status" value="1"/>
</dbReference>
<organism evidence="4 5">
    <name type="scientific">Nonomuraea rosea</name>
    <dbReference type="NCBI Taxonomy" id="638574"/>
    <lineage>
        <taxon>Bacteria</taxon>
        <taxon>Bacillati</taxon>
        <taxon>Actinomycetota</taxon>
        <taxon>Actinomycetes</taxon>
        <taxon>Streptosporangiales</taxon>
        <taxon>Streptosporangiaceae</taxon>
        <taxon>Nonomuraea</taxon>
    </lineage>
</organism>
<dbReference type="InterPro" id="IPR009100">
    <property type="entry name" value="AcylCoA_DH/oxidase_NM_dom_sf"/>
</dbReference>
<dbReference type="Pfam" id="PF08028">
    <property type="entry name" value="Acyl-CoA_dh_2"/>
    <property type="match status" value="1"/>
</dbReference>
<dbReference type="Proteomes" id="UP001500630">
    <property type="component" value="Unassembled WGS sequence"/>
</dbReference>
<evidence type="ECO:0000313" key="5">
    <source>
        <dbReference type="Proteomes" id="UP001500630"/>
    </source>
</evidence>
<accession>A0ABP6ZMI9</accession>
<evidence type="ECO:0000256" key="1">
    <source>
        <dbReference type="ARBA" id="ARBA00023002"/>
    </source>
</evidence>
<evidence type="ECO:0000313" key="4">
    <source>
        <dbReference type="EMBL" id="GAA3613658.1"/>
    </source>
</evidence>
<dbReference type="CDD" id="cd00567">
    <property type="entry name" value="ACAD"/>
    <property type="match status" value="1"/>
</dbReference>
<dbReference type="Gene3D" id="1.10.540.10">
    <property type="entry name" value="Acyl-CoA dehydrogenase/oxidase, N-terminal domain"/>
    <property type="match status" value="1"/>
</dbReference>
<dbReference type="RefSeq" id="WP_345576559.1">
    <property type="nucleotide sequence ID" value="NZ_BAABDQ010000050.1"/>
</dbReference>
<comment type="caution">
    <text evidence="4">The sequence shown here is derived from an EMBL/GenBank/DDBJ whole genome shotgun (WGS) entry which is preliminary data.</text>
</comment>
<protein>
    <submittedName>
        <fullName evidence="4">Acyl-CoA dehydrogenase family protein</fullName>
    </submittedName>
</protein>
<dbReference type="InterPro" id="IPR046373">
    <property type="entry name" value="Acyl-CoA_Oxase/DH_mid-dom_sf"/>
</dbReference>
<evidence type="ECO:0000259" key="3">
    <source>
        <dbReference type="Pfam" id="PF08028"/>
    </source>
</evidence>
<dbReference type="SUPFAM" id="SSF47203">
    <property type="entry name" value="Acyl-CoA dehydrogenase C-terminal domain-like"/>
    <property type="match status" value="1"/>
</dbReference>
<proteinExistence type="predicted"/>
<evidence type="ECO:0000259" key="2">
    <source>
        <dbReference type="Pfam" id="PF02771"/>
    </source>
</evidence>
<dbReference type="Pfam" id="PF02771">
    <property type="entry name" value="Acyl-CoA_dh_N"/>
    <property type="match status" value="1"/>
</dbReference>
<gene>
    <name evidence="4" type="ORF">GCM10022419_118450</name>
</gene>
<keyword evidence="5" id="KW-1185">Reference proteome</keyword>
<dbReference type="PIRSF" id="PIRSF016578">
    <property type="entry name" value="HsaA"/>
    <property type="match status" value="1"/>
</dbReference>
<dbReference type="InterPro" id="IPR036250">
    <property type="entry name" value="AcylCo_DH-like_C"/>
</dbReference>
<dbReference type="SUPFAM" id="SSF56645">
    <property type="entry name" value="Acyl-CoA dehydrogenase NM domain-like"/>
    <property type="match status" value="1"/>
</dbReference>
<dbReference type="PANTHER" id="PTHR43884">
    <property type="entry name" value="ACYL-COA DEHYDROGENASE"/>
    <property type="match status" value="1"/>
</dbReference>
<feature type="domain" description="Acyl-CoA dehydrogenase/oxidase N-terminal" evidence="2">
    <location>
        <begin position="26"/>
        <end position="128"/>
    </location>
</feature>
<dbReference type="EMBL" id="BAABDQ010000050">
    <property type="protein sequence ID" value="GAA3613658.1"/>
    <property type="molecule type" value="Genomic_DNA"/>
</dbReference>
<dbReference type="InterPro" id="IPR037069">
    <property type="entry name" value="AcylCoA_DH/ox_N_sf"/>
</dbReference>
<keyword evidence="1" id="KW-0560">Oxidoreductase</keyword>